<dbReference type="InterPro" id="IPR018790">
    <property type="entry name" value="DUF2358"/>
</dbReference>
<comment type="caution">
    <text evidence="1">The sequence shown here is derived from an EMBL/GenBank/DDBJ whole genome shotgun (WGS) entry which is preliminary data.</text>
</comment>
<sequence>MDIIDILTADYERFPVNQTYTIYAQNVYFKDPLNEWRGVERYQQMIGFITTWFKDIKMDLHEIRRQGDTIFTAWTLHWTTPLPWQPRIAIPGRSELQLNENELIISHIDYWHCSRFNVIQQHLLPRAHNDK</sequence>
<dbReference type="EMBL" id="JADQBC010000107">
    <property type="protein sequence ID" value="MBR8829088.1"/>
    <property type="molecule type" value="Genomic_DNA"/>
</dbReference>
<evidence type="ECO:0000313" key="2">
    <source>
        <dbReference type="Proteomes" id="UP000767446"/>
    </source>
</evidence>
<proteinExistence type="predicted"/>
<gene>
    <name evidence="1" type="ORF">DSM107014_14515</name>
</gene>
<dbReference type="Proteomes" id="UP000767446">
    <property type="component" value="Unassembled WGS sequence"/>
</dbReference>
<evidence type="ECO:0000313" key="1">
    <source>
        <dbReference type="EMBL" id="MBR8829088.1"/>
    </source>
</evidence>
<accession>A0A941GYW7</accession>
<dbReference type="Pfam" id="PF10184">
    <property type="entry name" value="DUF2358"/>
    <property type="match status" value="1"/>
</dbReference>
<protein>
    <submittedName>
        <fullName evidence="1">DUF2358 domain-containing protein</fullName>
    </submittedName>
</protein>
<reference evidence="1" key="1">
    <citation type="submission" date="2021-02" db="EMBL/GenBank/DDBJ databases">
        <title>Metagenome analyses of Stigonema ocellatum DSM 106950, Chlorogloea purpurea SAG 13.99 and Gomphosphaeria aponina DSM 107014.</title>
        <authorList>
            <person name="Marter P."/>
            <person name="Huang S."/>
        </authorList>
    </citation>
    <scope>NUCLEOTIDE SEQUENCE</scope>
    <source>
        <strain evidence="1">JP213</strain>
    </source>
</reference>
<dbReference type="InterPro" id="IPR032710">
    <property type="entry name" value="NTF2-like_dom_sf"/>
</dbReference>
<dbReference type="Gene3D" id="3.10.450.50">
    <property type="match status" value="1"/>
</dbReference>
<dbReference type="PANTHER" id="PTHR34123">
    <property type="entry name" value="OS04G0578200 PROTEIN"/>
    <property type="match status" value="1"/>
</dbReference>
<dbReference type="PANTHER" id="PTHR34123:SF1">
    <property type="entry name" value="OS04G0578200 PROTEIN"/>
    <property type="match status" value="1"/>
</dbReference>
<dbReference type="AlphaFoldDB" id="A0A941GYW7"/>
<dbReference type="SUPFAM" id="SSF54427">
    <property type="entry name" value="NTF2-like"/>
    <property type="match status" value="1"/>
</dbReference>
<organism evidence="1 2">
    <name type="scientific">Gomphosphaeria aponina SAG 52.96 = DSM 107014</name>
    <dbReference type="NCBI Taxonomy" id="1521640"/>
    <lineage>
        <taxon>Bacteria</taxon>
        <taxon>Bacillati</taxon>
        <taxon>Cyanobacteriota</taxon>
        <taxon>Cyanophyceae</taxon>
        <taxon>Oscillatoriophycideae</taxon>
        <taxon>Chroococcales</taxon>
        <taxon>Gomphosphaeriaceae</taxon>
        <taxon>Gomphosphaeria</taxon>
    </lineage>
</organism>
<name>A0A941GYW7_9CHRO</name>